<sequence>MDLDDFRERAAGEHFLVVVSTARADGSIQSSVVNAGVMDHPVHGTPILALVAAGGSVKLANLRARPWTTITVRSGWRWTTVEGGAEIAGPDDPLPGVDDVPALLREVFVAAGGQHDDWIAYDETMARERRAAVLVTPGRVYGV</sequence>
<keyword evidence="1" id="KW-0560">Oxidoreductase</keyword>
<keyword evidence="3" id="KW-1185">Reference proteome</keyword>
<reference evidence="3" key="1">
    <citation type="journal article" date="2019" name="Int. J. Syst. Evol. Microbiol.">
        <title>The Global Catalogue of Microorganisms (GCM) 10K type strain sequencing project: providing services to taxonomists for standard genome sequencing and annotation.</title>
        <authorList>
            <consortium name="The Broad Institute Genomics Platform"/>
            <consortium name="The Broad Institute Genome Sequencing Center for Infectious Disease"/>
            <person name="Wu L."/>
            <person name="Ma J."/>
        </authorList>
    </citation>
    <scope>NUCLEOTIDE SEQUENCE [LARGE SCALE GENOMIC DNA]</scope>
    <source>
        <strain evidence="3">JCM 17983</strain>
    </source>
</reference>
<dbReference type="PANTHER" id="PTHR35176">
    <property type="entry name" value="HEME OXYGENASE HI_0854-RELATED"/>
    <property type="match status" value="1"/>
</dbReference>
<accession>A0ABP9E918</accession>
<organism evidence="2 3">
    <name type="scientific">Actinomycetospora straminea</name>
    <dbReference type="NCBI Taxonomy" id="663607"/>
    <lineage>
        <taxon>Bacteria</taxon>
        <taxon>Bacillati</taxon>
        <taxon>Actinomycetota</taxon>
        <taxon>Actinomycetes</taxon>
        <taxon>Pseudonocardiales</taxon>
        <taxon>Pseudonocardiaceae</taxon>
        <taxon>Actinomycetospora</taxon>
    </lineage>
</organism>
<dbReference type="Proteomes" id="UP001500457">
    <property type="component" value="Unassembled WGS sequence"/>
</dbReference>
<evidence type="ECO:0000256" key="1">
    <source>
        <dbReference type="ARBA" id="ARBA00023002"/>
    </source>
</evidence>
<evidence type="ECO:0000313" key="2">
    <source>
        <dbReference type="EMBL" id="GAA4870822.1"/>
    </source>
</evidence>
<protein>
    <submittedName>
        <fullName evidence="2">TIGR03618 family F420-dependent PPOX class oxidoreductase</fullName>
    </submittedName>
</protein>
<gene>
    <name evidence="2" type="ORF">GCM10023203_20150</name>
</gene>
<dbReference type="Gene3D" id="2.30.110.10">
    <property type="entry name" value="Electron Transport, Fmn-binding Protein, Chain A"/>
    <property type="match status" value="1"/>
</dbReference>
<proteinExistence type="predicted"/>
<dbReference type="SUPFAM" id="SSF50475">
    <property type="entry name" value="FMN-binding split barrel"/>
    <property type="match status" value="1"/>
</dbReference>
<evidence type="ECO:0000313" key="3">
    <source>
        <dbReference type="Proteomes" id="UP001500457"/>
    </source>
</evidence>
<dbReference type="InterPro" id="IPR052019">
    <property type="entry name" value="F420H2_bilvrd_red/Heme_oxyg"/>
</dbReference>
<comment type="caution">
    <text evidence="2">The sequence shown here is derived from an EMBL/GenBank/DDBJ whole genome shotgun (WGS) entry which is preliminary data.</text>
</comment>
<dbReference type="PANTHER" id="PTHR35176:SF2">
    <property type="entry name" value="F420H(2)-DEPENDENT REDUCTASE RV1155"/>
    <property type="match status" value="1"/>
</dbReference>
<dbReference type="InterPro" id="IPR012349">
    <property type="entry name" value="Split_barrel_FMN-bd"/>
</dbReference>
<name>A0ABP9E918_9PSEU</name>
<dbReference type="EMBL" id="BAABHQ010000004">
    <property type="protein sequence ID" value="GAA4870822.1"/>
    <property type="molecule type" value="Genomic_DNA"/>
</dbReference>
<dbReference type="RefSeq" id="WP_274235005.1">
    <property type="nucleotide sequence ID" value="NZ_BAABHQ010000004.1"/>
</dbReference>